<dbReference type="EMBL" id="PZHR01000633">
    <property type="protein sequence ID" value="PTK45307.1"/>
    <property type="molecule type" value="Genomic_DNA"/>
</dbReference>
<feature type="domain" description="TACO1/YebC-like second and third" evidence="2">
    <location>
        <begin position="2"/>
        <end position="133"/>
    </location>
</feature>
<evidence type="ECO:0000259" key="2">
    <source>
        <dbReference type="Pfam" id="PF01709"/>
    </source>
</evidence>
<dbReference type="Gene3D" id="3.30.70.980">
    <property type="match status" value="2"/>
</dbReference>
<organism evidence="3 4">
    <name type="scientific">Staphylococcus nepalensis</name>
    <dbReference type="NCBI Taxonomy" id="214473"/>
    <lineage>
        <taxon>Bacteria</taxon>
        <taxon>Bacillati</taxon>
        <taxon>Bacillota</taxon>
        <taxon>Bacilli</taxon>
        <taxon>Bacillales</taxon>
        <taxon>Staphylococcaceae</taxon>
        <taxon>Staphylococcus</taxon>
    </lineage>
</organism>
<gene>
    <name evidence="3" type="ORF">BUZ61_16375</name>
</gene>
<sequence>VNRTASDVRAAFGKNGGNMGVSGSVSYMFTHTGTFAFEGKSADEILEVLMEKDLDVRDVVEDGDLTIVYAEPDQFAQVQEALKESGVEEFEVAEFEMLPQNDIQLSDEDKAILEGLIDALEDLEDVQNVYHNVDLD</sequence>
<keyword evidence="1 3" id="KW-0238">DNA-binding</keyword>
<dbReference type="InterPro" id="IPR048300">
    <property type="entry name" value="TACO1_YebC-like_2nd/3rd_dom"/>
</dbReference>
<dbReference type="InterPro" id="IPR029072">
    <property type="entry name" value="YebC-like"/>
</dbReference>
<dbReference type="RefSeq" id="WP_199194553.1">
    <property type="nucleotide sequence ID" value="NZ_PZHR01000633.1"/>
</dbReference>
<proteinExistence type="predicted"/>
<protein>
    <submittedName>
        <fullName evidence="3">YebC/PmpR family DNA-binding transcriptional regulator</fullName>
    </submittedName>
</protein>
<evidence type="ECO:0000256" key="1">
    <source>
        <dbReference type="ARBA" id="ARBA00023125"/>
    </source>
</evidence>
<dbReference type="SUPFAM" id="SSF75625">
    <property type="entry name" value="YebC-like"/>
    <property type="match status" value="1"/>
</dbReference>
<feature type="non-terminal residue" evidence="3">
    <location>
        <position position="1"/>
    </location>
</feature>
<reference evidence="3 4" key="1">
    <citation type="journal article" date="2016" name="Front. Microbiol.">
        <title>Comprehensive Phylogenetic Analysis of Bovine Non-aureus Staphylococci Species Based on Whole-Genome Sequencing.</title>
        <authorList>
            <person name="Naushad S."/>
            <person name="Barkema H.W."/>
            <person name="Luby C."/>
            <person name="Condas L.A."/>
            <person name="Nobrega D.B."/>
            <person name="Carson D.A."/>
            <person name="De Buck J."/>
        </authorList>
    </citation>
    <scope>NUCLEOTIDE SEQUENCE [LARGE SCALE GENOMIC DNA]</scope>
    <source>
        <strain evidence="3 4">SNUC 4337</strain>
    </source>
</reference>
<comment type="caution">
    <text evidence="3">The sequence shown here is derived from an EMBL/GenBank/DDBJ whole genome shotgun (WGS) entry which is preliminary data.</text>
</comment>
<accession>A0A2T4S5N4</accession>
<dbReference type="GO" id="GO:0005829">
    <property type="term" value="C:cytosol"/>
    <property type="evidence" value="ECO:0007669"/>
    <property type="project" value="TreeGrafter"/>
</dbReference>
<dbReference type="Pfam" id="PF01709">
    <property type="entry name" value="Transcrip_reg"/>
    <property type="match status" value="1"/>
</dbReference>
<dbReference type="InterPro" id="IPR002876">
    <property type="entry name" value="Transcrip_reg_TACO1-like"/>
</dbReference>
<dbReference type="PANTHER" id="PTHR12532">
    <property type="entry name" value="TRANSLATIONAL ACTIVATOR OF CYTOCHROME C OXIDASE 1"/>
    <property type="match status" value="1"/>
</dbReference>
<name>A0A2T4S5N4_9STAP</name>
<dbReference type="InterPro" id="IPR026564">
    <property type="entry name" value="Transcrip_reg_TACO1-like_dom3"/>
</dbReference>
<evidence type="ECO:0000313" key="4">
    <source>
        <dbReference type="Proteomes" id="UP000240400"/>
    </source>
</evidence>
<dbReference type="Proteomes" id="UP000240400">
    <property type="component" value="Unassembled WGS sequence"/>
</dbReference>
<evidence type="ECO:0000313" key="3">
    <source>
        <dbReference type="EMBL" id="PTK45307.1"/>
    </source>
</evidence>
<dbReference type="PANTHER" id="PTHR12532:SF0">
    <property type="entry name" value="TRANSLATIONAL ACTIVATOR OF CYTOCHROME C OXIDASE 1"/>
    <property type="match status" value="1"/>
</dbReference>
<dbReference type="GO" id="GO:0003677">
    <property type="term" value="F:DNA binding"/>
    <property type="evidence" value="ECO:0007669"/>
    <property type="project" value="UniProtKB-KW"/>
</dbReference>
<dbReference type="AlphaFoldDB" id="A0A2T4S5N4"/>